<dbReference type="OrthoDB" id="336240at2759"/>
<dbReference type="InterPro" id="IPR017438">
    <property type="entry name" value="ATP-NAD_kinase_N"/>
</dbReference>
<gene>
    <name evidence="2" type="ORF">D9756_001802</name>
</gene>
<dbReference type="GO" id="GO:0046512">
    <property type="term" value="P:sphingosine biosynthetic process"/>
    <property type="evidence" value="ECO:0007669"/>
    <property type="project" value="TreeGrafter"/>
</dbReference>
<dbReference type="AlphaFoldDB" id="A0A8H5LHQ3"/>
<accession>A0A8H5LHQ3</accession>
<evidence type="ECO:0000259" key="1">
    <source>
        <dbReference type="PROSITE" id="PS50146"/>
    </source>
</evidence>
<organism evidence="2 3">
    <name type="scientific">Leucocoprinus leucothites</name>
    <dbReference type="NCBI Taxonomy" id="201217"/>
    <lineage>
        <taxon>Eukaryota</taxon>
        <taxon>Fungi</taxon>
        <taxon>Dikarya</taxon>
        <taxon>Basidiomycota</taxon>
        <taxon>Agaricomycotina</taxon>
        <taxon>Agaricomycetes</taxon>
        <taxon>Agaricomycetidae</taxon>
        <taxon>Agaricales</taxon>
        <taxon>Agaricineae</taxon>
        <taxon>Agaricaceae</taxon>
        <taxon>Leucocoprinus</taxon>
    </lineage>
</organism>
<dbReference type="Pfam" id="PF00781">
    <property type="entry name" value="DAGK_cat"/>
    <property type="match status" value="1"/>
</dbReference>
<dbReference type="GO" id="GO:0001727">
    <property type="term" value="F:lipid kinase activity"/>
    <property type="evidence" value="ECO:0007669"/>
    <property type="project" value="TreeGrafter"/>
</dbReference>
<evidence type="ECO:0000313" key="3">
    <source>
        <dbReference type="Proteomes" id="UP000559027"/>
    </source>
</evidence>
<dbReference type="PROSITE" id="PS50146">
    <property type="entry name" value="DAGK"/>
    <property type="match status" value="1"/>
</dbReference>
<reference evidence="2 3" key="1">
    <citation type="journal article" date="2020" name="ISME J.">
        <title>Uncovering the hidden diversity of litter-decomposition mechanisms in mushroom-forming fungi.</title>
        <authorList>
            <person name="Floudas D."/>
            <person name="Bentzer J."/>
            <person name="Ahren D."/>
            <person name="Johansson T."/>
            <person name="Persson P."/>
            <person name="Tunlid A."/>
        </authorList>
    </citation>
    <scope>NUCLEOTIDE SEQUENCE [LARGE SCALE GENOMIC DNA]</scope>
    <source>
        <strain evidence="2 3">CBS 146.42</strain>
    </source>
</reference>
<feature type="domain" description="DAGKc" evidence="1">
    <location>
        <begin position="1"/>
        <end position="159"/>
    </location>
</feature>
<sequence length="406" mass="44099">MSILVLYNPVCGSGSAKQFTETHILPLLSQHNIPIDLILATEYPGHAGTLLSDYLKRSSADLTIVLASGDGTLHEIVNSSILQSTQNYTPNEHQVLLPPAKVSVVLVPAGTANALYSSLFPPVKGEDTGSVEYKLKSLRAFLDGKEGVPLTLAATTLYPPTGDSQAVSTRVVSGVVTSTCLHASILYDSEKLRKEYPGLERFKVAAQRNGKRWYNATAKLLPSSLSGAVQIYDPISQKFIDHPEWKKEKPIVELTGPFIYFLSTVNVDRLEPEFRVTPLARTLPSSGATQDIVIVRPLRDPSINKGDEVSREQYVDKIWQVMKGAYADGSLIDLRYDEKGEVVSEGNGPLVVEYVRCGGWEWIPADNDERAPLVCADGDILTIPVGGKAISVARTPSSDTGFAVYG</sequence>
<dbReference type="PANTHER" id="PTHR12358">
    <property type="entry name" value="SPHINGOSINE KINASE"/>
    <property type="match status" value="1"/>
</dbReference>
<dbReference type="SUPFAM" id="SSF111331">
    <property type="entry name" value="NAD kinase/diacylglycerol kinase-like"/>
    <property type="match status" value="1"/>
</dbReference>
<dbReference type="GO" id="GO:0016020">
    <property type="term" value="C:membrane"/>
    <property type="evidence" value="ECO:0007669"/>
    <property type="project" value="TreeGrafter"/>
</dbReference>
<proteinExistence type="predicted"/>
<dbReference type="InterPro" id="IPR016064">
    <property type="entry name" value="NAD/diacylglycerol_kinase_sf"/>
</dbReference>
<evidence type="ECO:0000313" key="2">
    <source>
        <dbReference type="EMBL" id="KAF5357831.1"/>
    </source>
</evidence>
<protein>
    <recommendedName>
        <fullName evidence="1">DAGKc domain-containing protein</fullName>
    </recommendedName>
</protein>
<dbReference type="GO" id="GO:0005737">
    <property type="term" value="C:cytoplasm"/>
    <property type="evidence" value="ECO:0007669"/>
    <property type="project" value="TreeGrafter"/>
</dbReference>
<dbReference type="PANTHER" id="PTHR12358:SF105">
    <property type="entry name" value="DAGKC DOMAIN-CONTAINING PROTEIN"/>
    <property type="match status" value="1"/>
</dbReference>
<name>A0A8H5LHQ3_9AGAR</name>
<comment type="caution">
    <text evidence="2">The sequence shown here is derived from an EMBL/GenBank/DDBJ whole genome shotgun (WGS) entry which is preliminary data.</text>
</comment>
<keyword evidence="3" id="KW-1185">Reference proteome</keyword>
<dbReference type="EMBL" id="JAACJO010000005">
    <property type="protein sequence ID" value="KAF5357831.1"/>
    <property type="molecule type" value="Genomic_DNA"/>
</dbReference>
<dbReference type="Gene3D" id="3.40.50.10330">
    <property type="entry name" value="Probable inorganic polyphosphate/atp-NAD kinase, domain 1"/>
    <property type="match status" value="1"/>
</dbReference>
<dbReference type="InterPro" id="IPR050187">
    <property type="entry name" value="Lipid_Phosphate_FormReg"/>
</dbReference>
<dbReference type="Proteomes" id="UP000559027">
    <property type="component" value="Unassembled WGS sequence"/>
</dbReference>
<dbReference type="InterPro" id="IPR001206">
    <property type="entry name" value="Diacylglycerol_kinase_cat_dom"/>
</dbReference>